<evidence type="ECO:0000256" key="9">
    <source>
        <dbReference type="ARBA" id="ARBA00023116"/>
    </source>
</evidence>
<gene>
    <name evidence="18" type="ORF">SAMN06265380_11213</name>
</gene>
<evidence type="ECO:0000256" key="11">
    <source>
        <dbReference type="ARBA" id="ARBA00023285"/>
    </source>
</evidence>
<dbReference type="Pfam" id="PF12637">
    <property type="entry name" value="TSCPD"/>
    <property type="match status" value="1"/>
</dbReference>
<evidence type="ECO:0000256" key="1">
    <source>
        <dbReference type="ARBA" id="ARBA00001922"/>
    </source>
</evidence>
<dbReference type="EC" id="1.17.4.1" evidence="3 14"/>
<dbReference type="PANTHER" id="PTHR43371:SF1">
    <property type="entry name" value="RIBONUCLEOSIDE-DIPHOSPHATE REDUCTASE"/>
    <property type="match status" value="1"/>
</dbReference>
<name>A0A521ELF9_9RHOB</name>
<dbReference type="GO" id="GO:0071897">
    <property type="term" value="P:DNA biosynthetic process"/>
    <property type="evidence" value="ECO:0007669"/>
    <property type="project" value="UniProtKB-KW"/>
</dbReference>
<evidence type="ECO:0000256" key="4">
    <source>
        <dbReference type="ARBA" id="ARBA00014409"/>
    </source>
</evidence>
<comment type="similarity">
    <text evidence="2 14">Belongs to the ribonucleoside diphosphate reductase class-2 family.</text>
</comment>
<sequence length="760" mass="83641">MSRFAAPIAEQIWDMKYRFKQADGTPIDQTVEDSWRRIARDLARVEQDPAHWEDKFFEALEDFKYLPAGRITAGAGTARRVTLFNCFVMGTIPDSMGGIFDMLKEAALTMQQGGGIGYDFSTIRPRGADVHGVAADASGPLSFMDVWDAMCRTIMSAGSRRGAMMATMRCDHPDIEQFITAKSDPARLRMFNMSVLVTDPFMEAVKADGPWELVFDGKVYHTIQARDLWNKIMQATYDYAEPGVIFIDRINAANNLSYVETIAATNPCGEQPLPPYGACLLGSINLARLVAGPFEDAAHLDEAALQELVATAVRMMDNVVDASKFPLAEQEAEAQDKRRIGLGVTGLADALLMLGLRYGSDEAARQTERWLHAIARAAYLASVDLAKEKGAFPLFEAEKYLASGTMLQMDDDVRDAIREHGIRNALLTSIAPTGTISLYAGNVSSGIEPVFAYAYTRKVLQKDGSRTEEEVVDYAVQMWRDKFGDKDLPDYFVNAQTLPPSDHVKMQAAAQKWIDSSISKTINCPEDISFDAFKDVYMQAWDQGCKGCTTYRPNDVTGSVLTVSESADKAPGESADAPHEVDGGDVIYMSEPLDRPQSLEGSTYKLKWPDSEHAIYLTINDIVIGGRRRPFEVFINSKNMEHYAWTLALTRMISAVFRRGGDVSFVVEELKAVFDPRGGAWVKGKYIPSILAAIGGVIEQHLINIGFLEGEGMGLKSDPQAQVVNLDGPRGKACPSCGQFDMVMIEGCMTCRSCGHSKCG</sequence>
<proteinExistence type="inferred from homology"/>
<dbReference type="Pfam" id="PF00317">
    <property type="entry name" value="Ribonuc_red_lgN"/>
    <property type="match status" value="1"/>
</dbReference>
<evidence type="ECO:0000259" key="17">
    <source>
        <dbReference type="Pfam" id="PF12637"/>
    </source>
</evidence>
<dbReference type="GO" id="GO:0004748">
    <property type="term" value="F:ribonucleoside-diphosphate reductase activity, thioredoxin disulfide as acceptor"/>
    <property type="evidence" value="ECO:0007669"/>
    <property type="project" value="UniProtKB-EC"/>
</dbReference>
<dbReference type="InterPro" id="IPR013509">
    <property type="entry name" value="RNR_lsu_N"/>
</dbReference>
<dbReference type="NCBIfam" id="TIGR02504">
    <property type="entry name" value="NrdJ_Z"/>
    <property type="match status" value="1"/>
</dbReference>
<dbReference type="AlphaFoldDB" id="A0A521ELF9"/>
<dbReference type="Proteomes" id="UP000319555">
    <property type="component" value="Unassembled WGS sequence"/>
</dbReference>
<evidence type="ECO:0000256" key="2">
    <source>
        <dbReference type="ARBA" id="ARBA00007405"/>
    </source>
</evidence>
<evidence type="ECO:0000256" key="13">
    <source>
        <dbReference type="ARBA" id="ARBA00047754"/>
    </source>
</evidence>
<evidence type="ECO:0000259" key="15">
    <source>
        <dbReference type="Pfam" id="PF00317"/>
    </source>
</evidence>
<dbReference type="GO" id="GO:0009263">
    <property type="term" value="P:deoxyribonucleotide biosynthetic process"/>
    <property type="evidence" value="ECO:0007669"/>
    <property type="project" value="UniProtKB-KW"/>
</dbReference>
<dbReference type="EMBL" id="FXTE01000012">
    <property type="protein sequence ID" value="SMO84756.1"/>
    <property type="molecule type" value="Genomic_DNA"/>
</dbReference>
<feature type="domain" description="TSCPD" evidence="17">
    <location>
        <begin position="595"/>
        <end position="702"/>
    </location>
</feature>
<dbReference type="Pfam" id="PF02867">
    <property type="entry name" value="Ribonuc_red_lgC"/>
    <property type="match status" value="1"/>
</dbReference>
<evidence type="ECO:0000313" key="18">
    <source>
        <dbReference type="EMBL" id="SMO84756.1"/>
    </source>
</evidence>
<dbReference type="Gene3D" id="3.20.70.20">
    <property type="match status" value="1"/>
</dbReference>
<dbReference type="PRINTS" id="PR01183">
    <property type="entry name" value="RIBORDTASEM1"/>
</dbReference>
<organism evidence="18 19">
    <name type="scientific">Ruegeria faecimaris</name>
    <dbReference type="NCBI Taxonomy" id="686389"/>
    <lineage>
        <taxon>Bacteria</taxon>
        <taxon>Pseudomonadati</taxon>
        <taxon>Pseudomonadota</taxon>
        <taxon>Alphaproteobacteria</taxon>
        <taxon>Rhodobacterales</taxon>
        <taxon>Roseobacteraceae</taxon>
        <taxon>Ruegeria</taxon>
    </lineage>
</organism>
<feature type="domain" description="Ribonucleotide reductase large subunit N-terminal" evidence="15">
    <location>
        <begin position="7"/>
        <end position="80"/>
    </location>
</feature>
<keyword evidence="6 14" id="KW-0237">DNA synthesis</keyword>
<evidence type="ECO:0000256" key="3">
    <source>
        <dbReference type="ARBA" id="ARBA00012274"/>
    </source>
</evidence>
<reference evidence="18 19" key="1">
    <citation type="submission" date="2017-05" db="EMBL/GenBank/DDBJ databases">
        <authorList>
            <person name="Varghese N."/>
            <person name="Submissions S."/>
        </authorList>
    </citation>
    <scope>NUCLEOTIDE SEQUENCE [LARGE SCALE GENOMIC DNA]</scope>
    <source>
        <strain evidence="18 19">DSM 28009</strain>
    </source>
</reference>
<feature type="domain" description="Ribonucleotide reductase large subunit C-terminal" evidence="16">
    <location>
        <begin position="85"/>
        <end position="551"/>
    </location>
</feature>
<dbReference type="GO" id="GO:0005524">
    <property type="term" value="F:ATP binding"/>
    <property type="evidence" value="ECO:0007669"/>
    <property type="project" value="InterPro"/>
</dbReference>
<evidence type="ECO:0000256" key="6">
    <source>
        <dbReference type="ARBA" id="ARBA00022634"/>
    </source>
</evidence>
<comment type="catalytic activity">
    <reaction evidence="13 14">
        <text>a 2'-deoxyribonucleoside 5'-diphosphate + [thioredoxin]-disulfide + H2O = a ribonucleoside 5'-diphosphate + [thioredoxin]-dithiol</text>
        <dbReference type="Rhea" id="RHEA:23252"/>
        <dbReference type="Rhea" id="RHEA-COMP:10698"/>
        <dbReference type="Rhea" id="RHEA-COMP:10700"/>
        <dbReference type="ChEBI" id="CHEBI:15377"/>
        <dbReference type="ChEBI" id="CHEBI:29950"/>
        <dbReference type="ChEBI" id="CHEBI:50058"/>
        <dbReference type="ChEBI" id="CHEBI:57930"/>
        <dbReference type="ChEBI" id="CHEBI:73316"/>
        <dbReference type="EC" id="1.17.4.1"/>
    </reaction>
</comment>
<keyword evidence="19" id="KW-1185">Reference proteome</keyword>
<keyword evidence="5 14" id="KW-0846">Cobalamin</keyword>
<accession>A0A521ELF9</accession>
<evidence type="ECO:0000256" key="12">
    <source>
        <dbReference type="ARBA" id="ARBA00025437"/>
    </source>
</evidence>
<evidence type="ECO:0000256" key="5">
    <source>
        <dbReference type="ARBA" id="ARBA00022628"/>
    </source>
</evidence>
<dbReference type="GO" id="GO:0031419">
    <property type="term" value="F:cobalamin binding"/>
    <property type="evidence" value="ECO:0007669"/>
    <property type="project" value="UniProtKB-KW"/>
</dbReference>
<evidence type="ECO:0000256" key="8">
    <source>
        <dbReference type="ARBA" id="ARBA00023002"/>
    </source>
</evidence>
<keyword evidence="10" id="KW-1015">Disulfide bond</keyword>
<keyword evidence="8 14" id="KW-0560">Oxidoreductase</keyword>
<dbReference type="InterPro" id="IPR000788">
    <property type="entry name" value="RNR_lg_C"/>
</dbReference>
<evidence type="ECO:0000313" key="19">
    <source>
        <dbReference type="Proteomes" id="UP000319555"/>
    </source>
</evidence>
<evidence type="ECO:0000256" key="10">
    <source>
        <dbReference type="ARBA" id="ARBA00023157"/>
    </source>
</evidence>
<dbReference type="RefSeq" id="WP_142638886.1">
    <property type="nucleotide sequence ID" value="NZ_FXTE01000012.1"/>
</dbReference>
<dbReference type="CDD" id="cd02888">
    <property type="entry name" value="RNR_II_dimer"/>
    <property type="match status" value="1"/>
</dbReference>
<dbReference type="InterPro" id="IPR013344">
    <property type="entry name" value="RNR_NrdJ/NrdZ"/>
</dbReference>
<evidence type="ECO:0000256" key="7">
    <source>
        <dbReference type="ARBA" id="ARBA00022741"/>
    </source>
</evidence>
<evidence type="ECO:0000259" key="16">
    <source>
        <dbReference type="Pfam" id="PF02867"/>
    </source>
</evidence>
<comment type="cofactor">
    <cofactor evidence="1 14">
        <name>adenosylcob(III)alamin</name>
        <dbReference type="ChEBI" id="CHEBI:18408"/>
    </cofactor>
</comment>
<dbReference type="SUPFAM" id="SSF51998">
    <property type="entry name" value="PFL-like glycyl radical enzymes"/>
    <property type="match status" value="1"/>
</dbReference>
<keyword evidence="7 14" id="KW-0547">Nucleotide-binding</keyword>
<dbReference type="PANTHER" id="PTHR43371">
    <property type="entry name" value="VITAMIN B12-DEPENDENT RIBONUCLEOTIDE REDUCTASE"/>
    <property type="match status" value="1"/>
</dbReference>
<comment type="function">
    <text evidence="12 14">Catalyzes the reduction of ribonucleotides to deoxyribonucleotides. May function to provide a pool of deoxyribonucleotide precursors for DNA repair during oxygen limitation and/or for immediate growth after restoration of oxygen.</text>
</comment>
<protein>
    <recommendedName>
        <fullName evidence="4 14">Vitamin B12-dependent ribonucleotide reductase</fullName>
        <ecNumber evidence="3 14">1.17.4.1</ecNumber>
    </recommendedName>
</protein>
<keyword evidence="11 14" id="KW-0170">Cobalt</keyword>
<dbReference type="OrthoDB" id="9762933at2"/>
<dbReference type="InterPro" id="IPR050862">
    <property type="entry name" value="RdRp_reductase_class-2"/>
</dbReference>
<dbReference type="InterPro" id="IPR024434">
    <property type="entry name" value="TSCPD_dom"/>
</dbReference>
<evidence type="ECO:0000256" key="14">
    <source>
        <dbReference type="RuleBase" id="RU364064"/>
    </source>
</evidence>
<keyword evidence="9" id="KW-0215">Deoxyribonucleotide synthesis</keyword>